<evidence type="ECO:0000259" key="7">
    <source>
        <dbReference type="Pfam" id="PF07540"/>
    </source>
</evidence>
<dbReference type="InterPro" id="IPR011501">
    <property type="entry name" value="Noc3_N"/>
</dbReference>
<evidence type="ECO:0000313" key="13">
    <source>
        <dbReference type="Proteomes" id="UP000283543"/>
    </source>
</evidence>
<accession>A0A397CV16</accession>
<evidence type="ECO:0000256" key="1">
    <source>
        <dbReference type="ARBA" id="ARBA00004604"/>
    </source>
</evidence>
<feature type="region of interest" description="Disordered" evidence="5">
    <location>
        <begin position="176"/>
        <end position="243"/>
    </location>
</feature>
<dbReference type="PANTHER" id="PTHR14428:SF5">
    <property type="entry name" value="NUCLEOLAR COMPLEX PROTEIN 3 HOMOLOG"/>
    <property type="match status" value="1"/>
</dbReference>
<organism evidence="9 11">
    <name type="scientific">Aphanomyces astaci</name>
    <name type="common">Crayfish plague agent</name>
    <dbReference type="NCBI Taxonomy" id="112090"/>
    <lineage>
        <taxon>Eukaryota</taxon>
        <taxon>Sar</taxon>
        <taxon>Stramenopiles</taxon>
        <taxon>Oomycota</taxon>
        <taxon>Saprolegniomycetes</taxon>
        <taxon>Saprolegniales</taxon>
        <taxon>Verrucalvaceae</taxon>
        <taxon>Aphanomyces</taxon>
    </lineage>
</organism>
<feature type="compositionally biased region" description="Acidic residues" evidence="5">
    <location>
        <begin position="181"/>
        <end position="224"/>
    </location>
</feature>
<reference evidence="11 12" key="1">
    <citation type="submission" date="2018-08" db="EMBL/GenBank/DDBJ databases">
        <title>Aphanomyces genome sequencing and annotation.</title>
        <authorList>
            <person name="Minardi D."/>
            <person name="Oidtmann B."/>
            <person name="Van Der Giezen M."/>
            <person name="Studholme D.J."/>
        </authorList>
    </citation>
    <scope>NUCLEOTIDE SEQUENCE [LARGE SCALE GENOMIC DNA]</scope>
    <source>
        <strain evidence="8 12">D2</strain>
        <strain evidence="9 11">SA</strain>
        <strain evidence="10 13">Si</strain>
    </source>
</reference>
<dbReference type="EMBL" id="QUTD01007472">
    <property type="protein sequence ID" value="RHY50037.1"/>
    <property type="molecule type" value="Genomic_DNA"/>
</dbReference>
<dbReference type="Proteomes" id="UP000266643">
    <property type="component" value="Unassembled WGS sequence"/>
</dbReference>
<comment type="subcellular location">
    <subcellularLocation>
        <location evidence="1">Nucleus</location>
        <location evidence="1">Nucleolus</location>
    </subcellularLocation>
</comment>
<keyword evidence="3" id="KW-0175">Coiled coil</keyword>
<name>A0A397CV16_APHAT</name>
<dbReference type="InterPro" id="IPR005612">
    <property type="entry name" value="CCAAT-binding_factor"/>
</dbReference>
<evidence type="ECO:0000313" key="12">
    <source>
        <dbReference type="Proteomes" id="UP000266643"/>
    </source>
</evidence>
<keyword evidence="4" id="KW-0539">Nucleus</keyword>
<dbReference type="Proteomes" id="UP000265716">
    <property type="component" value="Unassembled WGS sequence"/>
</dbReference>
<evidence type="ECO:0000259" key="6">
    <source>
        <dbReference type="Pfam" id="PF03914"/>
    </source>
</evidence>
<feature type="compositionally biased region" description="Low complexity" evidence="5">
    <location>
        <begin position="11"/>
        <end position="20"/>
    </location>
</feature>
<dbReference type="Pfam" id="PF03914">
    <property type="entry name" value="CBF"/>
    <property type="match status" value="1"/>
</dbReference>
<evidence type="ECO:0000313" key="10">
    <source>
        <dbReference type="EMBL" id="RHY66378.1"/>
    </source>
</evidence>
<evidence type="ECO:0000256" key="4">
    <source>
        <dbReference type="ARBA" id="ARBA00023242"/>
    </source>
</evidence>
<dbReference type="GO" id="GO:0006270">
    <property type="term" value="P:DNA replication initiation"/>
    <property type="evidence" value="ECO:0007669"/>
    <property type="project" value="TreeGrafter"/>
</dbReference>
<evidence type="ECO:0008006" key="14">
    <source>
        <dbReference type="Google" id="ProtNLM"/>
    </source>
</evidence>
<evidence type="ECO:0000256" key="5">
    <source>
        <dbReference type="SAM" id="MobiDB-lite"/>
    </source>
</evidence>
<feature type="compositionally biased region" description="Basic residues" evidence="5">
    <location>
        <begin position="48"/>
        <end position="61"/>
    </location>
</feature>
<comment type="similarity">
    <text evidence="2">Belongs to the CBF/MAK21 family.</text>
</comment>
<dbReference type="InterPro" id="IPR016903">
    <property type="entry name" value="Nucleolar_cplx-assoc_3"/>
</dbReference>
<feature type="domain" description="Nucleolar complex-associated protein 3 N-terminal" evidence="7">
    <location>
        <begin position="257"/>
        <end position="357"/>
    </location>
</feature>
<dbReference type="Pfam" id="PF07540">
    <property type="entry name" value="NOC3p"/>
    <property type="match status" value="1"/>
</dbReference>
<feature type="compositionally biased region" description="Polar residues" evidence="5">
    <location>
        <begin position="113"/>
        <end position="122"/>
    </location>
</feature>
<comment type="caution">
    <text evidence="9">The sequence shown here is derived from an EMBL/GenBank/DDBJ whole genome shotgun (WGS) entry which is preliminary data.</text>
</comment>
<dbReference type="EMBL" id="QUTC01006207">
    <property type="protein sequence ID" value="RHY53404.1"/>
    <property type="molecule type" value="Genomic_DNA"/>
</dbReference>
<gene>
    <name evidence="8" type="ORF">DYB30_010907</name>
    <name evidence="10" type="ORF">DYB34_007828</name>
    <name evidence="9" type="ORF">DYB38_003876</name>
</gene>
<evidence type="ECO:0000313" key="9">
    <source>
        <dbReference type="EMBL" id="RHY53404.1"/>
    </source>
</evidence>
<dbReference type="InterPro" id="IPR016024">
    <property type="entry name" value="ARM-type_fold"/>
</dbReference>
<protein>
    <recommendedName>
        <fullName evidence="14">Nucleolar complex protein 3 homolog</fullName>
    </recommendedName>
</protein>
<feature type="region of interest" description="Disordered" evidence="5">
    <location>
        <begin position="1"/>
        <end position="74"/>
    </location>
</feature>
<proteinExistence type="inferred from homology"/>
<dbReference type="GO" id="GO:0003682">
    <property type="term" value="F:chromatin binding"/>
    <property type="evidence" value="ECO:0007669"/>
    <property type="project" value="TreeGrafter"/>
</dbReference>
<dbReference type="VEuPathDB" id="FungiDB:H257_06171"/>
<feature type="compositionally biased region" description="Low complexity" evidence="5">
    <location>
        <begin position="142"/>
        <end position="152"/>
    </location>
</feature>
<dbReference type="EMBL" id="QUTB01003732">
    <property type="protein sequence ID" value="RHY66378.1"/>
    <property type="molecule type" value="Genomic_DNA"/>
</dbReference>
<dbReference type="SUPFAM" id="SSF48371">
    <property type="entry name" value="ARM repeat"/>
    <property type="match status" value="1"/>
</dbReference>
<evidence type="ECO:0000313" key="8">
    <source>
        <dbReference type="EMBL" id="RHY50037.1"/>
    </source>
</evidence>
<dbReference type="AlphaFoldDB" id="A0A397CV16"/>
<dbReference type="PANTHER" id="PTHR14428">
    <property type="entry name" value="NUCLEOLAR COMPLEX PROTEIN 3"/>
    <property type="match status" value="1"/>
</dbReference>
<feature type="domain" description="CCAAT-binding factor" evidence="6">
    <location>
        <begin position="597"/>
        <end position="748"/>
    </location>
</feature>
<sequence length="839" mass="93264">MAGGGNKAKGGKSSSTAAKVANKKRKAPQSNQGNVHQKRAKAADKAAPVKKKFSAAKKAKKAAAAPKVEEDEDVEIDDEDVEFFESHGQFSSFLSTMDRNAIRYRQYHAGSYSSRVDSISSKSTKKTALNKPVKPKTLEQIEAAPRAAPAEAKSSIIDISTKLPVKSFDGALQPNKLMQEIVEEVQEEEVEGDDDDEDSDDEGSDVGSGDDNDLSDLEVEEVPDDIQRPSTTSSQAEPAAISPDELRAMQARRLHSKKEELALLCESILESPEEAVKKTKDHPDQLSKFQQLHAMCEDTDVTLVKLAMLSELSVLLDVLPDYRIRLGSDGDSSGPQKKKVKEMKDFETNLLNQYQKYLKYLSATATAKLSTLNPNQSSRTQTQHLDFGVAETAVKCLAELLKVKYAFNFHLNLINAMVPFADSPFPTIQRPACDAFEVVFKVDKSGLAPLEIVKDMANYVKKRHHRVSERMIKTLLVMPLDTTMEAGEIARRVAKSSRKKRRRQQKDGDGIATGLKEAEAVVDKSERDKTQGDILHELVLIYFRVLKNSTYSPAMPAVLEGLTKFAYLINLEIMIDLMKVLKALLKEDILPLSAALQAILTGIKTLQGPGQELKVDEKDFVDHLYRLLLRFAQGENVACFNTALHCVEAVFIKRKEIVVDRVAAFIKRLLVVSMYLYPHQMLAVSALIRSLFHRYSKLHQLLENDQDRVASGIYRADVDDPDFCNPFASACWELSFLGKHYHPVVASFSTGTANLEPSLPNEHPKAMLERYDTVTSGEFVPRVSIPKANPLHAKMLKQKKAKPVFVGQSYAAPSPFLEACLALDEPRDHDVNCFFVSVE</sequence>
<dbReference type="Proteomes" id="UP000283543">
    <property type="component" value="Unassembled WGS sequence"/>
</dbReference>
<evidence type="ECO:0000256" key="3">
    <source>
        <dbReference type="ARBA" id="ARBA00023054"/>
    </source>
</evidence>
<feature type="region of interest" description="Disordered" evidence="5">
    <location>
        <begin position="113"/>
        <end position="153"/>
    </location>
</feature>
<evidence type="ECO:0000256" key="2">
    <source>
        <dbReference type="ARBA" id="ARBA00007797"/>
    </source>
</evidence>
<evidence type="ECO:0000313" key="11">
    <source>
        <dbReference type="Proteomes" id="UP000265716"/>
    </source>
</evidence>
<dbReference type="GO" id="GO:0005730">
    <property type="term" value="C:nucleolus"/>
    <property type="evidence" value="ECO:0007669"/>
    <property type="project" value="UniProtKB-SubCell"/>
</dbReference>